<sequence length="429" mass="49377">MAILDSIFLIIFQSICPFILIKILNKINYTLRDYISILGIIIPSNILFCFIEAKAMIVLLVGAAIFMYLKNKMMGILSVLISFFILYMTNFVTIWLGTLFFVFVPSNVLFSIIYVAIFLIFSISTAYIARYFLRTLITSGLSVSKIYLSIVASFLFIVLLIICFYLPNKSLNFGDLKFLVFIGAMVIIALAIIVITISFSIVRQIQYKRNMQEIDNYYKYTLQIEKINNEMRKFRHDYVNILSTMSDFIREDDMKGLRTYFNEEILPMQDSMQMNAIKINGIENLKVREIKGLLTTKILQAQEKDITINIEVPDEIDHINMRKIDLSRIIGIILDNAIEASEKIEEEPLIRLAFIKNEATSVTLIVMNKCESDMPRLHTLFQQNFSTKGKNRGLGLSTLKEITDETPNVLLDTTIDANYFIQKVEILNS</sequence>
<feature type="domain" description="Sensor histidine kinase NatK-like C-terminal" evidence="2">
    <location>
        <begin position="322"/>
        <end position="426"/>
    </location>
</feature>
<dbReference type="Pfam" id="PF14501">
    <property type="entry name" value="HATPase_c_5"/>
    <property type="match status" value="1"/>
</dbReference>
<feature type="transmembrane region" description="Helical" evidence="1">
    <location>
        <begin position="145"/>
        <end position="167"/>
    </location>
</feature>
<keyword evidence="1" id="KW-1133">Transmembrane helix</keyword>
<dbReference type="EMBL" id="CP128355">
    <property type="protein sequence ID" value="XAF70524.1"/>
    <property type="molecule type" value="Genomic_DNA"/>
</dbReference>
<name>A0ABZ3ECH8_9STAP</name>
<feature type="transmembrane region" description="Helical" evidence="1">
    <location>
        <begin position="76"/>
        <end position="103"/>
    </location>
</feature>
<evidence type="ECO:0000259" key="2">
    <source>
        <dbReference type="Pfam" id="PF14501"/>
    </source>
</evidence>
<organism evidence="3 4">
    <name type="scientific">Staphylococcus hsinchuensis</name>
    <dbReference type="NCBI Taxonomy" id="3051183"/>
    <lineage>
        <taxon>Bacteria</taxon>
        <taxon>Bacillati</taxon>
        <taxon>Bacillota</taxon>
        <taxon>Bacilli</taxon>
        <taxon>Bacillales</taxon>
        <taxon>Staphylococcaceae</taxon>
        <taxon>Staphylococcus</taxon>
    </lineage>
</organism>
<feature type="transmembrane region" description="Helical" evidence="1">
    <location>
        <begin position="36"/>
        <end position="69"/>
    </location>
</feature>
<feature type="transmembrane region" description="Helical" evidence="1">
    <location>
        <begin position="109"/>
        <end position="133"/>
    </location>
</feature>
<reference evidence="3 4" key="1">
    <citation type="journal article" date="2024" name="Pathogens">
        <title>Staphylococcus hsinchuensis sp. nov., Isolated from Soymilk.</title>
        <authorList>
            <person name="Wang Y.T."/>
            <person name="Lin Y.C."/>
            <person name="Hsieh Y.H."/>
            <person name="Lin Y.T."/>
            <person name="Hamada M."/>
            <person name="Chen C.C."/>
            <person name="Liou J.S."/>
            <person name="Lee A.Y."/>
            <person name="Zhang W.L."/>
            <person name="Chen Y.T."/>
            <person name="Huang C.H."/>
        </authorList>
    </citation>
    <scope>NUCLEOTIDE SEQUENCE [LARGE SCALE GENOMIC DNA]</scope>
    <source>
        <strain evidence="3 4">H164</strain>
    </source>
</reference>
<dbReference type="PANTHER" id="PTHR40448">
    <property type="entry name" value="TWO-COMPONENT SENSOR HISTIDINE KINASE"/>
    <property type="match status" value="1"/>
</dbReference>
<dbReference type="SUPFAM" id="SSF55874">
    <property type="entry name" value="ATPase domain of HSP90 chaperone/DNA topoisomerase II/histidine kinase"/>
    <property type="match status" value="1"/>
</dbReference>
<evidence type="ECO:0000313" key="3">
    <source>
        <dbReference type="EMBL" id="XAF70524.1"/>
    </source>
</evidence>
<keyword evidence="1" id="KW-0472">Membrane</keyword>
<feature type="transmembrane region" description="Helical" evidence="1">
    <location>
        <begin position="7"/>
        <end position="24"/>
    </location>
</feature>
<evidence type="ECO:0000313" key="4">
    <source>
        <dbReference type="Proteomes" id="UP001436297"/>
    </source>
</evidence>
<proteinExistence type="predicted"/>
<protein>
    <submittedName>
        <fullName evidence="3">GHKL domain-containing protein</fullName>
    </submittedName>
</protein>
<dbReference type="PANTHER" id="PTHR40448:SF1">
    <property type="entry name" value="TWO-COMPONENT SENSOR HISTIDINE KINASE"/>
    <property type="match status" value="1"/>
</dbReference>
<dbReference type="RefSeq" id="WP_342610392.1">
    <property type="nucleotide sequence ID" value="NZ_CP128355.1"/>
</dbReference>
<keyword evidence="1" id="KW-0812">Transmembrane</keyword>
<dbReference type="InterPro" id="IPR032834">
    <property type="entry name" value="NatK-like_C"/>
</dbReference>
<evidence type="ECO:0000256" key="1">
    <source>
        <dbReference type="SAM" id="Phobius"/>
    </source>
</evidence>
<gene>
    <name evidence="3" type="ORF">QQM35_10875</name>
</gene>
<keyword evidence="4" id="KW-1185">Reference proteome</keyword>
<dbReference type="Gene3D" id="3.30.565.10">
    <property type="entry name" value="Histidine kinase-like ATPase, C-terminal domain"/>
    <property type="match status" value="1"/>
</dbReference>
<accession>A0ABZ3ECH8</accession>
<feature type="transmembrane region" description="Helical" evidence="1">
    <location>
        <begin position="179"/>
        <end position="202"/>
    </location>
</feature>
<dbReference type="Proteomes" id="UP001436297">
    <property type="component" value="Chromosome"/>
</dbReference>
<dbReference type="NCBIfam" id="NF046015">
    <property type="entry name" value="HisKinAgrCStaph"/>
    <property type="match status" value="1"/>
</dbReference>
<dbReference type="InterPro" id="IPR036890">
    <property type="entry name" value="HATPase_C_sf"/>
</dbReference>